<evidence type="ECO:0000313" key="3">
    <source>
        <dbReference type="Proteomes" id="UP001083770"/>
    </source>
</evidence>
<dbReference type="InterPro" id="IPR032710">
    <property type="entry name" value="NTF2-like_dom_sf"/>
</dbReference>
<feature type="domain" description="SnoaL-like" evidence="1">
    <location>
        <begin position="13"/>
        <end position="114"/>
    </location>
</feature>
<organism evidence="2 3">
    <name type="scientific">Henriciella marina</name>
    <dbReference type="NCBI Taxonomy" id="453851"/>
    <lineage>
        <taxon>Bacteria</taxon>
        <taxon>Pseudomonadati</taxon>
        <taxon>Pseudomonadota</taxon>
        <taxon>Alphaproteobacteria</taxon>
        <taxon>Hyphomonadales</taxon>
        <taxon>Hyphomonadaceae</taxon>
        <taxon>Henriciella</taxon>
    </lineage>
</organism>
<proteinExistence type="predicted"/>
<sequence length="135" mass="15804">MVLTETFFFEWLQAFGKAWSDLDVRNFSQLFAEDVEFYWNPFEAPTHGRAALTEGLVHTFARQKDPSFDFEIIKASGEFGWAHWTAFFTRDGIDDPVRIDGVLEAKFRDGACCRYRQWHHRLEPGQGDLMRDFDA</sequence>
<dbReference type="Proteomes" id="UP001083770">
    <property type="component" value="Unassembled WGS sequence"/>
</dbReference>
<dbReference type="Gene3D" id="3.10.450.50">
    <property type="match status" value="1"/>
</dbReference>
<name>A0ABT4LXN2_9PROT</name>
<dbReference type="SUPFAM" id="SSF54427">
    <property type="entry name" value="NTF2-like"/>
    <property type="match status" value="1"/>
</dbReference>
<comment type="caution">
    <text evidence="2">The sequence shown here is derived from an EMBL/GenBank/DDBJ whole genome shotgun (WGS) entry which is preliminary data.</text>
</comment>
<gene>
    <name evidence="2" type="ORF">O4G74_13790</name>
</gene>
<accession>A0ABT4LXN2</accession>
<keyword evidence="3" id="KW-1185">Reference proteome</keyword>
<dbReference type="Pfam" id="PF12680">
    <property type="entry name" value="SnoaL_2"/>
    <property type="match status" value="1"/>
</dbReference>
<evidence type="ECO:0000259" key="1">
    <source>
        <dbReference type="Pfam" id="PF12680"/>
    </source>
</evidence>
<reference evidence="2" key="1">
    <citation type="submission" date="2022-12" db="EMBL/GenBank/DDBJ databases">
        <title>Bacterial isolates from different developmental stages of Nematostella vectensis.</title>
        <authorList>
            <person name="Fraune S."/>
        </authorList>
    </citation>
    <scope>NUCLEOTIDE SEQUENCE</scope>
    <source>
        <strain evidence="2">G21632-S1</strain>
    </source>
</reference>
<dbReference type="RefSeq" id="WP_269403181.1">
    <property type="nucleotide sequence ID" value="NZ_JAPWGW010000004.1"/>
</dbReference>
<evidence type="ECO:0000313" key="2">
    <source>
        <dbReference type="EMBL" id="MCZ4299134.1"/>
    </source>
</evidence>
<protein>
    <submittedName>
        <fullName evidence="2">Nuclear transport factor 2 family protein</fullName>
    </submittedName>
</protein>
<dbReference type="EMBL" id="JAPWGW010000004">
    <property type="protein sequence ID" value="MCZ4299134.1"/>
    <property type="molecule type" value="Genomic_DNA"/>
</dbReference>
<dbReference type="InterPro" id="IPR037401">
    <property type="entry name" value="SnoaL-like"/>
</dbReference>